<gene>
    <name evidence="2" type="ORF">magneo_3</name>
    <name evidence="1" type="ORF">magneo_96</name>
</gene>
<dbReference type="EMBL" id="NXGM01000021">
    <property type="protein sequence ID" value="PIM95517.1"/>
    <property type="molecule type" value="Genomic_DNA"/>
</dbReference>
<sequence>MIFVQVLYISKIKYKFITNKICNYKVNKDILPKIESIISKLGRTAKIRTNKTNRFLSKLKRTNRNLNVNIKWLFN</sequence>
<name>A0ABX4MFS5_9HYPH</name>
<keyword evidence="3" id="KW-1185">Reference proteome</keyword>
<evidence type="ECO:0000313" key="3">
    <source>
        <dbReference type="Proteomes" id="UP000228684"/>
    </source>
</evidence>
<evidence type="ECO:0000313" key="2">
    <source>
        <dbReference type="EMBL" id="PIM95672.1"/>
    </source>
</evidence>
<proteinExistence type="predicted"/>
<dbReference type="Proteomes" id="UP000228684">
    <property type="component" value="Unassembled WGS sequence"/>
</dbReference>
<accession>A0ABX4MFS5</accession>
<organism evidence="1 3">
    <name type="scientific">Candidatus Hodgkinia cicadicola</name>
    <dbReference type="NCBI Taxonomy" id="573658"/>
    <lineage>
        <taxon>Bacteria</taxon>
        <taxon>Pseudomonadati</taxon>
        <taxon>Pseudomonadota</taxon>
        <taxon>Alphaproteobacteria</taxon>
        <taxon>Hyphomicrobiales</taxon>
        <taxon>Candidatus Hodgkinia</taxon>
    </lineage>
</organism>
<comment type="caution">
    <text evidence="1">The sequence shown here is derived from an EMBL/GenBank/DDBJ whole genome shotgun (WGS) entry which is preliminary data.</text>
</comment>
<evidence type="ECO:0000313" key="1">
    <source>
        <dbReference type="EMBL" id="PIM95517.1"/>
    </source>
</evidence>
<protein>
    <submittedName>
        <fullName evidence="1">Uncharacterized protein</fullName>
    </submittedName>
</protein>
<dbReference type="EMBL" id="NXGM01000001">
    <property type="protein sequence ID" value="PIM95672.1"/>
    <property type="molecule type" value="Genomic_DNA"/>
</dbReference>
<reference evidence="1 3" key="1">
    <citation type="submission" date="2017-09" db="EMBL/GenBank/DDBJ databases">
        <authorList>
            <person name="Campbell M.A."/>
            <person name="Lukasik P."/>
            <person name="Simon C."/>
            <person name="McCutcheon J.P."/>
        </authorList>
    </citation>
    <scope>NUCLEOTIDE SEQUENCE [LARGE SCALE GENOMIC DNA]</scope>
    <source>
        <strain evidence="1 3">MAGNEO</strain>
    </source>
</reference>